<dbReference type="GO" id="GO:0003697">
    <property type="term" value="F:single-stranded DNA binding"/>
    <property type="evidence" value="ECO:0007669"/>
    <property type="project" value="TreeGrafter"/>
</dbReference>
<accession>A0A811L201</accession>
<dbReference type="InterPro" id="IPR036770">
    <property type="entry name" value="Ankyrin_rpt-contain_sf"/>
</dbReference>
<feature type="region of interest" description="Disordered" evidence="2">
    <location>
        <begin position="713"/>
        <end position="740"/>
    </location>
</feature>
<evidence type="ECO:0000256" key="1">
    <source>
        <dbReference type="PROSITE-ProRule" id="PRU00023"/>
    </source>
</evidence>
<evidence type="ECO:0000313" key="4">
    <source>
        <dbReference type="Proteomes" id="UP000614601"/>
    </source>
</evidence>
<dbReference type="GO" id="GO:0000014">
    <property type="term" value="F:single-stranded DNA endodeoxyribonuclease activity"/>
    <property type="evidence" value="ECO:0007669"/>
    <property type="project" value="TreeGrafter"/>
</dbReference>
<dbReference type="EMBL" id="CAJFDH010000005">
    <property type="protein sequence ID" value="CAD5223103.1"/>
    <property type="molecule type" value="Genomic_DNA"/>
</dbReference>
<dbReference type="OrthoDB" id="10258888at2759"/>
<dbReference type="InterPro" id="IPR036397">
    <property type="entry name" value="RNaseH_sf"/>
</dbReference>
<dbReference type="SMART" id="SM00248">
    <property type="entry name" value="ANK"/>
    <property type="match status" value="10"/>
</dbReference>
<dbReference type="GO" id="GO:0000729">
    <property type="term" value="P:DNA double-strand break processing"/>
    <property type="evidence" value="ECO:0007669"/>
    <property type="project" value="TreeGrafter"/>
</dbReference>
<dbReference type="GO" id="GO:0044774">
    <property type="term" value="P:mitotic DNA integrity checkpoint signaling"/>
    <property type="evidence" value="ECO:0007669"/>
    <property type="project" value="TreeGrafter"/>
</dbReference>
<dbReference type="SUPFAM" id="SSF48403">
    <property type="entry name" value="Ankyrin repeat"/>
    <property type="match status" value="1"/>
</dbReference>
<dbReference type="GO" id="GO:0046975">
    <property type="term" value="F:histone H3K36 methyltransferase activity"/>
    <property type="evidence" value="ECO:0007669"/>
    <property type="project" value="TreeGrafter"/>
</dbReference>
<feature type="repeat" description="ANK" evidence="1">
    <location>
        <begin position="273"/>
        <end position="305"/>
    </location>
</feature>
<protein>
    <recommendedName>
        <fullName evidence="5">ANK_REP_REGION domain-containing protein</fullName>
    </recommendedName>
</protein>
<dbReference type="PANTHER" id="PTHR46060">
    <property type="entry name" value="MARINER MOS1 TRANSPOSASE-LIKE PROTEIN"/>
    <property type="match status" value="1"/>
</dbReference>
<keyword evidence="4" id="KW-1185">Reference proteome</keyword>
<dbReference type="Gene3D" id="1.25.40.20">
    <property type="entry name" value="Ankyrin repeat-containing domain"/>
    <property type="match status" value="4"/>
</dbReference>
<dbReference type="AlphaFoldDB" id="A0A811L201"/>
<sequence>MDLIQALSSLDYDEARSLIKEHPELATNRDEEGCAAIHYAAEIPDLRLFVAVLDADPSLIDSLDNNGFTPLIVAVTAGNIDIVKVLIQRGSQLDHVDMDKHTAVHWAVVSGQVSALQELLAHEAPYDTADLVGAHPLHYASTLDEFDESRAETILNTLLKVDTDVNCRDNDDRTPLLWAASGGFLYACRRLIEAGANKFAIDRDHLNALHCASSHGHVAIVSLLIQQTQSKKLLDGRDKNGDTPLFYAATFGHYECAELLLKNDVDPNHVDKRLRTAAHCAAAKGQMRILKLLRQFGTSFDMQNYRGDLPFHEAVQTGNKEIVEWILDLQPQNLNVANFYGRTALHLAAANGDLDLKKMVTAKDLADQRNHVDVVEYLTRYGGKLTKDLDQEIVQLKRDSIEDEVKLAKTRWMQSQQPDEQFLDSRNSTFFQMLQNKKENSINLSSSDQRDTLVQTNGSSKQSQTDDIMLLGKEMVEEAIRKVVREDGIKLVKEQQKPNGIISTGKGRHGKSEEHNNIDTKGASTSSTDDDYPQMPQNEDYDNHDHKPKKVTMNDRVMRIETYNDEFDDDEDDDPGSMAQFFDGAVDRRFIHEKAIFQELTHLKRIQIQYGKVQEGILVRSLINNFCKMHGLNPAQFKFSTFYAWEKFLYDQLKLIYLEERERIQSAASSMPRSSQRFERRLRRVSPLSDRIRELTRIYSTAVTAASYRRPVAATKPRRTVARTSSNSRTRSTSSKRDHRCVHSQSVEEKGGVKRIINENEGKNVVSYSTVTRWFAKFRVDDEKLEDKPRAGRPSKLDKDALRRKIEDDPHITIRELEELLNCGKSTIGDHLKAMGMVKKLDKWVPHNLTDLQKAKRRCASEKLLQRCKNEEFLDRIVTIDEKWISFNNTRRSTSWCKRGEAPKHVSKPELHEKKLMVTVWWCSSGVIQYDFMKPGQSITADTYCAQIDKLRHNLPTMFRRRGPIILLDNARPHAAKKTAAKFRELGYEVLEHPPYSPDLAPTDFHLFKHLSSFLNGRIFKTPDDAKNAFKNFINSRNPEFYNRGIKKLVNRWQDCIDSDGNYFD</sequence>
<dbReference type="PROSITE" id="PS50088">
    <property type="entry name" value="ANK_REPEAT"/>
    <property type="match status" value="6"/>
</dbReference>
<evidence type="ECO:0000256" key="2">
    <source>
        <dbReference type="SAM" id="MobiDB-lite"/>
    </source>
</evidence>
<name>A0A811L201_9BILA</name>
<gene>
    <name evidence="3" type="ORF">BOKJ2_LOCUS9976</name>
</gene>
<evidence type="ECO:0008006" key="5">
    <source>
        <dbReference type="Google" id="ProtNLM"/>
    </source>
</evidence>
<feature type="repeat" description="ANK" evidence="1">
    <location>
        <begin position="171"/>
        <end position="203"/>
    </location>
</feature>
<feature type="region of interest" description="Disordered" evidence="2">
    <location>
        <begin position="443"/>
        <end position="465"/>
    </location>
</feature>
<dbReference type="GO" id="GO:0003690">
    <property type="term" value="F:double-stranded DNA binding"/>
    <property type="evidence" value="ECO:0007669"/>
    <property type="project" value="TreeGrafter"/>
</dbReference>
<dbReference type="GO" id="GO:0006303">
    <property type="term" value="P:double-strand break repair via nonhomologous end joining"/>
    <property type="evidence" value="ECO:0007669"/>
    <property type="project" value="TreeGrafter"/>
</dbReference>
<organism evidence="3 4">
    <name type="scientific">Bursaphelenchus okinawaensis</name>
    <dbReference type="NCBI Taxonomy" id="465554"/>
    <lineage>
        <taxon>Eukaryota</taxon>
        <taxon>Metazoa</taxon>
        <taxon>Ecdysozoa</taxon>
        <taxon>Nematoda</taxon>
        <taxon>Chromadorea</taxon>
        <taxon>Rhabditida</taxon>
        <taxon>Tylenchina</taxon>
        <taxon>Tylenchomorpha</taxon>
        <taxon>Aphelenchoidea</taxon>
        <taxon>Aphelenchoididae</taxon>
        <taxon>Bursaphelenchus</taxon>
    </lineage>
</organism>
<dbReference type="Pfam" id="PF12796">
    <property type="entry name" value="Ank_2"/>
    <property type="match status" value="3"/>
</dbReference>
<feature type="repeat" description="ANK" evidence="1">
    <location>
        <begin position="66"/>
        <end position="98"/>
    </location>
</feature>
<dbReference type="GO" id="GO:0042800">
    <property type="term" value="F:histone H3K4 methyltransferase activity"/>
    <property type="evidence" value="ECO:0007669"/>
    <property type="project" value="TreeGrafter"/>
</dbReference>
<keyword evidence="1" id="KW-0040">ANK repeat</keyword>
<dbReference type="GO" id="GO:0044547">
    <property type="term" value="F:DNA topoisomerase binding"/>
    <property type="evidence" value="ECO:0007669"/>
    <property type="project" value="TreeGrafter"/>
</dbReference>
<reference evidence="3" key="1">
    <citation type="submission" date="2020-09" db="EMBL/GenBank/DDBJ databases">
        <authorList>
            <person name="Kikuchi T."/>
        </authorList>
    </citation>
    <scope>NUCLEOTIDE SEQUENCE</scope>
    <source>
        <strain evidence="3">SH1</strain>
    </source>
</reference>
<dbReference type="PROSITE" id="PS50297">
    <property type="entry name" value="ANK_REP_REGION"/>
    <property type="match status" value="2"/>
</dbReference>
<dbReference type="InterPro" id="IPR052709">
    <property type="entry name" value="Transposase-MT_Hybrid"/>
</dbReference>
<proteinExistence type="predicted"/>
<feature type="repeat" description="ANK" evidence="1">
    <location>
        <begin position="340"/>
        <end position="377"/>
    </location>
</feature>
<dbReference type="PANTHER" id="PTHR46060:SF2">
    <property type="entry name" value="HISTONE-LYSINE N-METHYLTRANSFERASE SETMAR"/>
    <property type="match status" value="1"/>
</dbReference>
<feature type="repeat" description="ANK" evidence="1">
    <location>
        <begin position="132"/>
        <end position="170"/>
    </location>
</feature>
<evidence type="ECO:0000313" key="3">
    <source>
        <dbReference type="EMBL" id="CAD5223103.1"/>
    </source>
</evidence>
<dbReference type="InterPro" id="IPR002110">
    <property type="entry name" value="Ankyrin_rpt"/>
</dbReference>
<dbReference type="GO" id="GO:0005634">
    <property type="term" value="C:nucleus"/>
    <property type="evidence" value="ECO:0007669"/>
    <property type="project" value="TreeGrafter"/>
</dbReference>
<dbReference type="InterPro" id="IPR001888">
    <property type="entry name" value="Transposase_1"/>
</dbReference>
<dbReference type="GO" id="GO:0000793">
    <property type="term" value="C:condensed chromosome"/>
    <property type="evidence" value="ECO:0007669"/>
    <property type="project" value="TreeGrafter"/>
</dbReference>
<feature type="repeat" description="ANK" evidence="1">
    <location>
        <begin position="240"/>
        <end position="272"/>
    </location>
</feature>
<dbReference type="GO" id="GO:0031297">
    <property type="term" value="P:replication fork processing"/>
    <property type="evidence" value="ECO:0007669"/>
    <property type="project" value="TreeGrafter"/>
</dbReference>
<feature type="region of interest" description="Disordered" evidence="2">
    <location>
        <begin position="496"/>
        <end position="549"/>
    </location>
</feature>
<dbReference type="Proteomes" id="UP000614601">
    <property type="component" value="Unassembled WGS sequence"/>
</dbReference>
<dbReference type="GO" id="GO:0015074">
    <property type="term" value="P:DNA integration"/>
    <property type="evidence" value="ECO:0007669"/>
    <property type="project" value="TreeGrafter"/>
</dbReference>
<comment type="caution">
    <text evidence="3">The sequence shown here is derived from an EMBL/GenBank/DDBJ whole genome shotgun (WGS) entry which is preliminary data.</text>
</comment>
<dbReference type="GO" id="GO:0035861">
    <property type="term" value="C:site of double-strand break"/>
    <property type="evidence" value="ECO:0007669"/>
    <property type="project" value="TreeGrafter"/>
</dbReference>
<dbReference type="Gene3D" id="3.30.420.10">
    <property type="entry name" value="Ribonuclease H-like superfamily/Ribonuclease H"/>
    <property type="match status" value="1"/>
</dbReference>
<feature type="compositionally biased region" description="Low complexity" evidence="2">
    <location>
        <begin position="722"/>
        <end position="733"/>
    </location>
</feature>
<dbReference type="Pfam" id="PF01359">
    <property type="entry name" value="Transposase_1"/>
    <property type="match status" value="1"/>
</dbReference>
<dbReference type="EMBL" id="CAJFCW020000005">
    <property type="protein sequence ID" value="CAG9117254.1"/>
    <property type="molecule type" value="Genomic_DNA"/>
</dbReference>
<dbReference type="Proteomes" id="UP000783686">
    <property type="component" value="Unassembled WGS sequence"/>
</dbReference>